<dbReference type="GO" id="GO:0035556">
    <property type="term" value="P:intracellular signal transduction"/>
    <property type="evidence" value="ECO:0007669"/>
    <property type="project" value="TreeGrafter"/>
</dbReference>
<keyword evidence="3" id="KW-0808">Transferase</keyword>
<dbReference type="InterPro" id="IPR011009">
    <property type="entry name" value="Kinase-like_dom_sf"/>
</dbReference>
<evidence type="ECO:0000313" key="11">
    <source>
        <dbReference type="EMBL" id="PMD21082.1"/>
    </source>
</evidence>
<dbReference type="AlphaFoldDB" id="A0A2J6Q459"/>
<dbReference type="Proteomes" id="UP000235672">
    <property type="component" value="Unassembled WGS sequence"/>
</dbReference>
<keyword evidence="2" id="KW-0723">Serine/threonine-protein kinase</keyword>
<dbReference type="PANTHER" id="PTHR24419">
    <property type="entry name" value="INTERLEUKIN-1 RECEPTOR-ASSOCIATED KINASE"/>
    <property type="match status" value="1"/>
</dbReference>
<dbReference type="SMART" id="SM01331">
    <property type="entry name" value="DUF3635"/>
    <property type="match status" value="1"/>
</dbReference>
<dbReference type="GO" id="GO:0005524">
    <property type="term" value="F:ATP binding"/>
    <property type="evidence" value="ECO:0007669"/>
    <property type="project" value="UniProtKB-KW"/>
</dbReference>
<evidence type="ECO:0000256" key="5">
    <source>
        <dbReference type="ARBA" id="ARBA00022777"/>
    </source>
</evidence>
<organism evidence="11 12">
    <name type="scientific">Hyaloscypha hepaticicola</name>
    <dbReference type="NCBI Taxonomy" id="2082293"/>
    <lineage>
        <taxon>Eukaryota</taxon>
        <taxon>Fungi</taxon>
        <taxon>Dikarya</taxon>
        <taxon>Ascomycota</taxon>
        <taxon>Pezizomycotina</taxon>
        <taxon>Leotiomycetes</taxon>
        <taxon>Helotiales</taxon>
        <taxon>Hyaloscyphaceae</taxon>
        <taxon>Hyaloscypha</taxon>
    </lineage>
</organism>
<keyword evidence="5" id="KW-0418">Kinase</keyword>
<comment type="catalytic activity">
    <reaction evidence="7">
        <text>L-threonyl-[protein] + ATP = O-phospho-L-threonyl-[protein] + ADP + H(+)</text>
        <dbReference type="Rhea" id="RHEA:46608"/>
        <dbReference type="Rhea" id="RHEA-COMP:11060"/>
        <dbReference type="Rhea" id="RHEA-COMP:11605"/>
        <dbReference type="ChEBI" id="CHEBI:15378"/>
        <dbReference type="ChEBI" id="CHEBI:30013"/>
        <dbReference type="ChEBI" id="CHEBI:30616"/>
        <dbReference type="ChEBI" id="CHEBI:61977"/>
        <dbReference type="ChEBI" id="CHEBI:456216"/>
        <dbReference type="EC" id="2.7.11.1"/>
    </reaction>
</comment>
<protein>
    <recommendedName>
        <fullName evidence="1">non-specific serine/threonine protein kinase</fullName>
        <ecNumber evidence="1">2.7.11.1</ecNumber>
    </recommendedName>
</protein>
<dbReference type="PANTHER" id="PTHR24419:SF18">
    <property type="entry name" value="SERINE_THREONINE-PROTEIN KINASE HASPIN"/>
    <property type="match status" value="1"/>
</dbReference>
<dbReference type="InterPro" id="IPR000719">
    <property type="entry name" value="Prot_kinase_dom"/>
</dbReference>
<keyword evidence="6" id="KW-0067">ATP-binding</keyword>
<dbReference type="InterPro" id="IPR024604">
    <property type="entry name" value="GSG2_C"/>
</dbReference>
<keyword evidence="4" id="KW-0547">Nucleotide-binding</keyword>
<name>A0A2J6Q459_9HELO</name>
<evidence type="ECO:0000256" key="2">
    <source>
        <dbReference type="ARBA" id="ARBA00022527"/>
    </source>
</evidence>
<evidence type="ECO:0000256" key="9">
    <source>
        <dbReference type="SAM" id="MobiDB-lite"/>
    </source>
</evidence>
<dbReference type="GO" id="GO:0005737">
    <property type="term" value="C:cytoplasm"/>
    <property type="evidence" value="ECO:0007669"/>
    <property type="project" value="TreeGrafter"/>
</dbReference>
<feature type="compositionally biased region" description="Polar residues" evidence="9">
    <location>
        <begin position="10"/>
        <end position="22"/>
    </location>
</feature>
<dbReference type="GO" id="GO:0072354">
    <property type="term" value="F:histone H3T3 kinase activity"/>
    <property type="evidence" value="ECO:0007669"/>
    <property type="project" value="TreeGrafter"/>
</dbReference>
<evidence type="ECO:0000256" key="3">
    <source>
        <dbReference type="ARBA" id="ARBA00022679"/>
    </source>
</evidence>
<feature type="domain" description="Protein kinase" evidence="10">
    <location>
        <begin position="96"/>
        <end position="457"/>
    </location>
</feature>
<dbReference type="Pfam" id="PF12330">
    <property type="entry name" value="Haspin_kinase"/>
    <property type="match status" value="1"/>
</dbReference>
<evidence type="ECO:0000256" key="6">
    <source>
        <dbReference type="ARBA" id="ARBA00022840"/>
    </source>
</evidence>
<dbReference type="PROSITE" id="PS50011">
    <property type="entry name" value="PROTEIN_KINASE_DOM"/>
    <property type="match status" value="1"/>
</dbReference>
<dbReference type="Gene3D" id="3.30.200.20">
    <property type="entry name" value="Phosphorylase Kinase, domain 1"/>
    <property type="match status" value="1"/>
</dbReference>
<gene>
    <name evidence="11" type="ORF">NA56DRAFT_659094</name>
</gene>
<dbReference type="OrthoDB" id="21018at2759"/>
<dbReference type="GO" id="GO:0000278">
    <property type="term" value="P:mitotic cell cycle"/>
    <property type="evidence" value="ECO:0007669"/>
    <property type="project" value="TreeGrafter"/>
</dbReference>
<evidence type="ECO:0000256" key="4">
    <source>
        <dbReference type="ARBA" id="ARBA00022741"/>
    </source>
</evidence>
<dbReference type="SUPFAM" id="SSF56112">
    <property type="entry name" value="Protein kinase-like (PK-like)"/>
    <property type="match status" value="1"/>
</dbReference>
<dbReference type="GO" id="GO:0005634">
    <property type="term" value="C:nucleus"/>
    <property type="evidence" value="ECO:0007669"/>
    <property type="project" value="TreeGrafter"/>
</dbReference>
<evidence type="ECO:0000256" key="8">
    <source>
        <dbReference type="ARBA" id="ARBA00048679"/>
    </source>
</evidence>
<accession>A0A2J6Q459</accession>
<evidence type="ECO:0000256" key="7">
    <source>
        <dbReference type="ARBA" id="ARBA00047899"/>
    </source>
</evidence>
<evidence type="ECO:0000256" key="1">
    <source>
        <dbReference type="ARBA" id="ARBA00012513"/>
    </source>
</evidence>
<sequence length="457" mass="51451">MPALRKYGTKRSTSSAVSSNIFGRSPPAAAGPSFVPDPLPIPSRPAAAAPRDPLSELSSNLGALVLKERGKPEYTLLPLATFQLFPKSWGTVFSSADKLEKIAEASYAEVFRCSNASGTSILKVMQLKVSTNPASLDEIHASSAEMVVSELQIMDVLTEVPGFVQLKEFHLIKGHPGAHFKKAWDAFSTIRPTEYPNPDDYTSQSVFLVIELGDAGEVLENKPMKQIEQVWDVLLQVIIALARAEATNEFEHRDLHENNVCVLQASDSSLTSFNPTEYGDLKLGFSGLQITIIDYGLSRAKLRNQKVAFNDLEQDLSLFRSYDNRENPKMQYDNYRRMRTYLTTGERTANAVPNNTKNINELGHSWKEYTPYSNVLWIRYLYFYLQRDFKKHNGDKAVLKEFQEQTKELRTRMDTRTKDGAFMSAQEVLIHVVEQGWVSEEQLEERGVDSSSFLSEA</sequence>
<evidence type="ECO:0000313" key="12">
    <source>
        <dbReference type="Proteomes" id="UP000235672"/>
    </source>
</evidence>
<comment type="catalytic activity">
    <reaction evidence="8">
        <text>L-seryl-[protein] + ATP = O-phospho-L-seryl-[protein] + ADP + H(+)</text>
        <dbReference type="Rhea" id="RHEA:17989"/>
        <dbReference type="Rhea" id="RHEA-COMP:9863"/>
        <dbReference type="Rhea" id="RHEA-COMP:11604"/>
        <dbReference type="ChEBI" id="CHEBI:15378"/>
        <dbReference type="ChEBI" id="CHEBI:29999"/>
        <dbReference type="ChEBI" id="CHEBI:30616"/>
        <dbReference type="ChEBI" id="CHEBI:83421"/>
        <dbReference type="ChEBI" id="CHEBI:456216"/>
        <dbReference type="EC" id="2.7.11.1"/>
    </reaction>
</comment>
<dbReference type="STRING" id="1745343.A0A2J6Q459"/>
<keyword evidence="12" id="KW-1185">Reference proteome</keyword>
<proteinExistence type="predicted"/>
<dbReference type="EMBL" id="KZ613482">
    <property type="protein sequence ID" value="PMD21082.1"/>
    <property type="molecule type" value="Genomic_DNA"/>
</dbReference>
<dbReference type="EC" id="2.7.11.1" evidence="1"/>
<reference evidence="11 12" key="1">
    <citation type="submission" date="2016-05" db="EMBL/GenBank/DDBJ databases">
        <title>A degradative enzymes factory behind the ericoid mycorrhizal symbiosis.</title>
        <authorList>
            <consortium name="DOE Joint Genome Institute"/>
            <person name="Martino E."/>
            <person name="Morin E."/>
            <person name="Grelet G."/>
            <person name="Kuo A."/>
            <person name="Kohler A."/>
            <person name="Daghino S."/>
            <person name="Barry K."/>
            <person name="Choi C."/>
            <person name="Cichocki N."/>
            <person name="Clum A."/>
            <person name="Copeland A."/>
            <person name="Hainaut M."/>
            <person name="Haridas S."/>
            <person name="Labutti K."/>
            <person name="Lindquist E."/>
            <person name="Lipzen A."/>
            <person name="Khouja H.-R."/>
            <person name="Murat C."/>
            <person name="Ohm R."/>
            <person name="Olson A."/>
            <person name="Spatafora J."/>
            <person name="Veneault-Fourrey C."/>
            <person name="Henrissat B."/>
            <person name="Grigoriev I."/>
            <person name="Martin F."/>
            <person name="Perotto S."/>
        </authorList>
    </citation>
    <scope>NUCLEOTIDE SEQUENCE [LARGE SCALE GENOMIC DNA]</scope>
    <source>
        <strain evidence="11 12">UAMH 7357</strain>
    </source>
</reference>
<dbReference type="Gene3D" id="1.10.510.10">
    <property type="entry name" value="Transferase(Phosphotransferase) domain 1"/>
    <property type="match status" value="1"/>
</dbReference>
<evidence type="ECO:0000259" key="10">
    <source>
        <dbReference type="PROSITE" id="PS50011"/>
    </source>
</evidence>
<feature type="region of interest" description="Disordered" evidence="9">
    <location>
        <begin position="1"/>
        <end position="54"/>
    </location>
</feature>